<proteinExistence type="predicted"/>
<dbReference type="Pfam" id="PF00531">
    <property type="entry name" value="Death"/>
    <property type="match status" value="2"/>
</dbReference>
<accession>A0A813UH07</accession>
<dbReference type="PROSITE" id="PS50017">
    <property type="entry name" value="DEATH_DOMAIN"/>
    <property type="match status" value="2"/>
</dbReference>
<dbReference type="InterPro" id="IPR016729">
    <property type="entry name" value="FADD"/>
</dbReference>
<name>A0A813UH07_9BILA</name>
<dbReference type="GO" id="GO:0007165">
    <property type="term" value="P:signal transduction"/>
    <property type="evidence" value="ECO:0007669"/>
    <property type="project" value="InterPro"/>
</dbReference>
<feature type="domain" description="Death" evidence="1">
    <location>
        <begin position="187"/>
        <end position="260"/>
    </location>
</feature>
<gene>
    <name evidence="2" type="ORF">OXX778_LOCUS7583</name>
</gene>
<organism evidence="2 3">
    <name type="scientific">Brachionus calyciflorus</name>
    <dbReference type="NCBI Taxonomy" id="104777"/>
    <lineage>
        <taxon>Eukaryota</taxon>
        <taxon>Metazoa</taxon>
        <taxon>Spiralia</taxon>
        <taxon>Gnathifera</taxon>
        <taxon>Rotifera</taxon>
        <taxon>Eurotatoria</taxon>
        <taxon>Monogononta</taxon>
        <taxon>Pseudotrocha</taxon>
        <taxon>Ploima</taxon>
        <taxon>Brachionidae</taxon>
        <taxon>Brachionus</taxon>
    </lineage>
</organism>
<comment type="caution">
    <text evidence="2">The sequence shown here is derived from an EMBL/GenBank/DDBJ whole genome shotgun (WGS) entry which is preliminary data.</text>
</comment>
<dbReference type="OrthoDB" id="100767at2759"/>
<dbReference type="PANTHER" id="PTHR15077">
    <property type="entry name" value="FAS-ASSOCIATING DEATH DOMAIN-CONTAINING PROTEIN FADD"/>
    <property type="match status" value="1"/>
</dbReference>
<evidence type="ECO:0000313" key="3">
    <source>
        <dbReference type="Proteomes" id="UP000663879"/>
    </source>
</evidence>
<keyword evidence="3" id="KW-1185">Reference proteome</keyword>
<dbReference type="SUPFAM" id="SSF47986">
    <property type="entry name" value="DEATH domain"/>
    <property type="match status" value="2"/>
</dbReference>
<dbReference type="CDD" id="cd01670">
    <property type="entry name" value="Death"/>
    <property type="match status" value="2"/>
</dbReference>
<evidence type="ECO:0000313" key="2">
    <source>
        <dbReference type="EMBL" id="CAF0823298.1"/>
    </source>
</evidence>
<dbReference type="InterPro" id="IPR011029">
    <property type="entry name" value="DEATH-like_dom_sf"/>
</dbReference>
<feature type="domain" description="Death" evidence="1">
    <location>
        <begin position="89"/>
        <end position="144"/>
    </location>
</feature>
<sequence length="260" mass="31333">MFNEEKIPFVKSIKSIHYLNLNNNQTEICKKRKISHDDDAGDDETDSHREYKRKQFKCIDIKKKKSSNEVILDDKILWIISNEYENLNEWKTLGNSLGLSAQDILLIEHKYKNDLLECFYQCLLKWRLRQPENCNWKFLSKFLKLNQSILESKNSRNYLEKMLESKQIDNLKLSEKFFWFASDLTCENWKSLGRFLGLKESTLNQIESKYNQSEGLRECCYQMFLIWSEQFYSDAYLHNFCLKLIDMNFKFYAVELLEFF</sequence>
<dbReference type="Gene3D" id="1.10.533.10">
    <property type="entry name" value="Death Domain, Fas"/>
    <property type="match status" value="2"/>
</dbReference>
<dbReference type="Proteomes" id="UP000663879">
    <property type="component" value="Unassembled WGS sequence"/>
</dbReference>
<protein>
    <recommendedName>
        <fullName evidence="1">Death domain-containing protein</fullName>
    </recommendedName>
</protein>
<dbReference type="InterPro" id="IPR000488">
    <property type="entry name" value="Death_dom"/>
</dbReference>
<evidence type="ECO:0000259" key="1">
    <source>
        <dbReference type="PROSITE" id="PS50017"/>
    </source>
</evidence>
<reference evidence="2" key="1">
    <citation type="submission" date="2021-02" db="EMBL/GenBank/DDBJ databases">
        <authorList>
            <person name="Nowell W R."/>
        </authorList>
    </citation>
    <scope>NUCLEOTIDE SEQUENCE</scope>
    <source>
        <strain evidence="2">Ploen Becks lab</strain>
    </source>
</reference>
<dbReference type="AlphaFoldDB" id="A0A813UH07"/>
<dbReference type="EMBL" id="CAJNOC010000977">
    <property type="protein sequence ID" value="CAF0823298.1"/>
    <property type="molecule type" value="Genomic_DNA"/>
</dbReference>